<dbReference type="OrthoDB" id="5327667at2"/>
<dbReference type="GO" id="GO:0009253">
    <property type="term" value="P:peptidoglycan catabolic process"/>
    <property type="evidence" value="ECO:0007669"/>
    <property type="project" value="InterPro"/>
</dbReference>
<sequence>MAAAVALVSAWEGVKLVAYPDRFADGLPTVCFGETRGVKLGDRYTLDQCKKMLGNALVEFETGMRKCLTSPDKVPDKPYVAFLSLSYNIGTGAFCRSSVARYANAGDYRKACDAISLYNRAGGRVVKGLVNRRADERKLCLEGLK</sequence>
<proteinExistence type="inferred from homology"/>
<dbReference type="EMBL" id="PTRC01000051">
    <property type="protein sequence ID" value="PQA71723.1"/>
    <property type="molecule type" value="Genomic_DNA"/>
</dbReference>
<evidence type="ECO:0000256" key="3">
    <source>
        <dbReference type="ARBA" id="ARBA00022638"/>
    </source>
</evidence>
<dbReference type="CDD" id="cd16900">
    <property type="entry name" value="endolysin_R21-like"/>
    <property type="match status" value="1"/>
</dbReference>
<name>A0A2S7IUN3_9HYPH</name>
<dbReference type="GO" id="GO:0042742">
    <property type="term" value="P:defense response to bacterium"/>
    <property type="evidence" value="ECO:0007669"/>
    <property type="project" value="UniProtKB-KW"/>
</dbReference>
<organism evidence="7 8">
    <name type="scientific">Brucella oryzae</name>
    <dbReference type="NCBI Taxonomy" id="335286"/>
    <lineage>
        <taxon>Bacteria</taxon>
        <taxon>Pseudomonadati</taxon>
        <taxon>Pseudomonadota</taxon>
        <taxon>Alphaproteobacteria</taxon>
        <taxon>Hyphomicrobiales</taxon>
        <taxon>Brucellaceae</taxon>
        <taxon>Brucella/Ochrobactrum group</taxon>
        <taxon>Brucella</taxon>
    </lineage>
</organism>
<evidence type="ECO:0000256" key="6">
    <source>
        <dbReference type="RuleBase" id="RU003788"/>
    </source>
</evidence>
<dbReference type="AlphaFoldDB" id="A0A2S7IUN3"/>
<dbReference type="Proteomes" id="UP000238493">
    <property type="component" value="Unassembled WGS sequence"/>
</dbReference>
<keyword evidence="3 6" id="KW-0081">Bacteriolytic enzyme</keyword>
<comment type="similarity">
    <text evidence="6">Belongs to the glycosyl hydrolase 24 family.</text>
</comment>
<dbReference type="InterPro" id="IPR023347">
    <property type="entry name" value="Lysozyme_dom_sf"/>
</dbReference>
<dbReference type="GO" id="GO:0016998">
    <property type="term" value="P:cell wall macromolecule catabolic process"/>
    <property type="evidence" value="ECO:0007669"/>
    <property type="project" value="InterPro"/>
</dbReference>
<dbReference type="InterPro" id="IPR051018">
    <property type="entry name" value="Bacteriophage_GH24"/>
</dbReference>
<dbReference type="EC" id="3.2.1.17" evidence="6"/>
<evidence type="ECO:0000256" key="1">
    <source>
        <dbReference type="ARBA" id="ARBA00000632"/>
    </source>
</evidence>
<dbReference type="GO" id="GO:0031640">
    <property type="term" value="P:killing of cells of another organism"/>
    <property type="evidence" value="ECO:0007669"/>
    <property type="project" value="UniProtKB-KW"/>
</dbReference>
<dbReference type="HAMAP" id="MF_04110">
    <property type="entry name" value="ENDOLYSIN_T4"/>
    <property type="match status" value="1"/>
</dbReference>
<dbReference type="GO" id="GO:0003796">
    <property type="term" value="F:lysozyme activity"/>
    <property type="evidence" value="ECO:0007669"/>
    <property type="project" value="UniProtKB-EC"/>
</dbReference>
<dbReference type="SUPFAM" id="SSF53955">
    <property type="entry name" value="Lysozyme-like"/>
    <property type="match status" value="1"/>
</dbReference>
<keyword evidence="8" id="KW-1185">Reference proteome</keyword>
<comment type="catalytic activity">
    <reaction evidence="1 6">
        <text>Hydrolysis of (1-&gt;4)-beta-linkages between N-acetylmuramic acid and N-acetyl-D-glucosamine residues in a peptidoglycan and between N-acetyl-D-glucosamine residues in chitodextrins.</text>
        <dbReference type="EC" id="3.2.1.17"/>
    </reaction>
</comment>
<accession>A0A2S7IUN3</accession>
<dbReference type="InterPro" id="IPR002196">
    <property type="entry name" value="Glyco_hydro_24"/>
</dbReference>
<keyword evidence="5 6" id="KW-0326">Glycosidase</keyword>
<evidence type="ECO:0000256" key="5">
    <source>
        <dbReference type="ARBA" id="ARBA00023295"/>
    </source>
</evidence>
<evidence type="ECO:0000313" key="8">
    <source>
        <dbReference type="Proteomes" id="UP000238493"/>
    </source>
</evidence>
<keyword evidence="2 6" id="KW-0929">Antimicrobial</keyword>
<dbReference type="PANTHER" id="PTHR38107:SF3">
    <property type="entry name" value="LYSOZYME RRRD-RELATED"/>
    <property type="match status" value="1"/>
</dbReference>
<evidence type="ECO:0000313" key="7">
    <source>
        <dbReference type="EMBL" id="PQA71723.1"/>
    </source>
</evidence>
<protein>
    <recommendedName>
        <fullName evidence="6">Lysozyme</fullName>
        <ecNumber evidence="6">3.2.1.17</ecNumber>
    </recommendedName>
</protein>
<dbReference type="Pfam" id="PF00959">
    <property type="entry name" value="Phage_lysozyme"/>
    <property type="match status" value="1"/>
</dbReference>
<keyword evidence="4 6" id="KW-0378">Hydrolase</keyword>
<gene>
    <name evidence="7" type="ORF">C3731_20735</name>
</gene>
<dbReference type="PANTHER" id="PTHR38107">
    <property type="match status" value="1"/>
</dbReference>
<comment type="caution">
    <text evidence="7">The sequence shown here is derived from an EMBL/GenBank/DDBJ whole genome shotgun (WGS) entry which is preliminary data.</text>
</comment>
<dbReference type="InterPro" id="IPR034690">
    <property type="entry name" value="Endolysin_T4_type"/>
</dbReference>
<evidence type="ECO:0000256" key="4">
    <source>
        <dbReference type="ARBA" id="ARBA00022801"/>
    </source>
</evidence>
<reference evidence="7 8" key="1">
    <citation type="submission" date="2018-02" db="EMBL/GenBank/DDBJ databases">
        <title>Draft genome sequence of Ochrobactrum oryzae found in Brazil.</title>
        <authorList>
            <person name="Cerdeira L."/>
            <person name="Andrade F."/>
            <person name="Zacariotto T."/>
            <person name="Barbosa B."/>
            <person name="Santos S."/>
            <person name="Cassetari V."/>
            <person name="Lincopan N."/>
        </authorList>
    </citation>
    <scope>NUCLEOTIDE SEQUENCE [LARGE SCALE GENOMIC DNA]</scope>
    <source>
        <strain evidence="7 8">OA447</strain>
    </source>
</reference>
<evidence type="ECO:0000256" key="2">
    <source>
        <dbReference type="ARBA" id="ARBA00022529"/>
    </source>
</evidence>
<dbReference type="Gene3D" id="1.10.530.40">
    <property type="match status" value="1"/>
</dbReference>
<dbReference type="InterPro" id="IPR023346">
    <property type="entry name" value="Lysozyme-like_dom_sf"/>
</dbReference>